<evidence type="ECO:0000313" key="9">
    <source>
        <dbReference type="EMBL" id="CAH1197667.1"/>
    </source>
</evidence>
<dbReference type="EMBL" id="CAKMMF010000004">
    <property type="protein sequence ID" value="CAH1197667.1"/>
    <property type="molecule type" value="Genomic_DNA"/>
</dbReference>
<dbReference type="Proteomes" id="UP000838686">
    <property type="component" value="Unassembled WGS sequence"/>
</dbReference>
<evidence type="ECO:0000256" key="1">
    <source>
        <dbReference type="ARBA" id="ARBA00004651"/>
    </source>
</evidence>
<dbReference type="Gene3D" id="3.30.450.20">
    <property type="entry name" value="PAS domain"/>
    <property type="match status" value="1"/>
</dbReference>
<dbReference type="PROSITE" id="PS50885">
    <property type="entry name" value="HAMP"/>
    <property type="match status" value="1"/>
</dbReference>
<dbReference type="InterPro" id="IPR029151">
    <property type="entry name" value="Sensor-like_sf"/>
</dbReference>
<comment type="caution">
    <text evidence="9">The sequence shown here is derived from an EMBL/GenBank/DDBJ whole genome shotgun (WGS) entry which is preliminary data.</text>
</comment>
<evidence type="ECO:0000256" key="6">
    <source>
        <dbReference type="SAM" id="Phobius"/>
    </source>
</evidence>
<comment type="subcellular location">
    <subcellularLocation>
        <location evidence="1">Cell membrane</location>
        <topology evidence="1">Multi-pass membrane protein</topology>
    </subcellularLocation>
</comment>
<dbReference type="SUPFAM" id="SSF103190">
    <property type="entry name" value="Sensory domain-like"/>
    <property type="match status" value="1"/>
</dbReference>
<keyword evidence="3 6" id="KW-0812">Transmembrane</keyword>
<keyword evidence="2" id="KW-1003">Cell membrane</keyword>
<evidence type="ECO:0008006" key="11">
    <source>
        <dbReference type="Google" id="ProtNLM"/>
    </source>
</evidence>
<dbReference type="Pfam" id="PF02743">
    <property type="entry name" value="dCache_1"/>
    <property type="match status" value="1"/>
</dbReference>
<keyword evidence="5 6" id="KW-0472">Membrane</keyword>
<feature type="domain" description="GGDEF" evidence="8">
    <location>
        <begin position="408"/>
        <end position="543"/>
    </location>
</feature>
<evidence type="ECO:0000313" key="10">
    <source>
        <dbReference type="Proteomes" id="UP000838686"/>
    </source>
</evidence>
<dbReference type="SUPFAM" id="SSF55073">
    <property type="entry name" value="Nucleotide cyclase"/>
    <property type="match status" value="1"/>
</dbReference>
<name>A0ABN8G6X7_9BACL</name>
<evidence type="ECO:0000256" key="5">
    <source>
        <dbReference type="ARBA" id="ARBA00023136"/>
    </source>
</evidence>
<evidence type="ECO:0000259" key="7">
    <source>
        <dbReference type="PROSITE" id="PS50885"/>
    </source>
</evidence>
<dbReference type="PROSITE" id="PS50887">
    <property type="entry name" value="GGDEF"/>
    <property type="match status" value="1"/>
</dbReference>
<keyword evidence="4 6" id="KW-1133">Transmembrane helix</keyword>
<dbReference type="InterPro" id="IPR003660">
    <property type="entry name" value="HAMP_dom"/>
</dbReference>
<dbReference type="PANTHER" id="PTHR46663">
    <property type="entry name" value="DIGUANYLATE CYCLASE DGCT-RELATED"/>
    <property type="match status" value="1"/>
</dbReference>
<dbReference type="Gene3D" id="6.10.340.10">
    <property type="match status" value="1"/>
</dbReference>
<protein>
    <recommendedName>
        <fullName evidence="11">Diguanylate cyclase</fullName>
    </recommendedName>
</protein>
<keyword evidence="10" id="KW-1185">Reference proteome</keyword>
<proteinExistence type="predicted"/>
<dbReference type="Gene3D" id="3.30.70.270">
    <property type="match status" value="1"/>
</dbReference>
<evidence type="ECO:0000259" key="8">
    <source>
        <dbReference type="PROSITE" id="PS50887"/>
    </source>
</evidence>
<dbReference type="Pfam" id="PF00990">
    <property type="entry name" value="GGDEF"/>
    <property type="match status" value="1"/>
</dbReference>
<accession>A0ABN8G6X7</accession>
<evidence type="ECO:0000256" key="2">
    <source>
        <dbReference type="ARBA" id="ARBA00022475"/>
    </source>
</evidence>
<dbReference type="InterPro" id="IPR043128">
    <property type="entry name" value="Rev_trsase/Diguanyl_cyclase"/>
</dbReference>
<reference evidence="9" key="1">
    <citation type="submission" date="2022-01" db="EMBL/GenBank/DDBJ databases">
        <authorList>
            <person name="Criscuolo A."/>
        </authorList>
    </citation>
    <scope>NUCLEOTIDE SEQUENCE</scope>
    <source>
        <strain evidence="9">CIP111893</strain>
    </source>
</reference>
<dbReference type="InterPro" id="IPR033479">
    <property type="entry name" value="dCache_1"/>
</dbReference>
<dbReference type="InterPro" id="IPR029787">
    <property type="entry name" value="Nucleotide_cyclase"/>
</dbReference>
<evidence type="ECO:0000256" key="4">
    <source>
        <dbReference type="ARBA" id="ARBA00022989"/>
    </source>
</evidence>
<dbReference type="PANTHER" id="PTHR46663:SF2">
    <property type="entry name" value="GGDEF DOMAIN-CONTAINING PROTEIN"/>
    <property type="match status" value="1"/>
</dbReference>
<dbReference type="InterPro" id="IPR000160">
    <property type="entry name" value="GGDEF_dom"/>
</dbReference>
<organism evidence="9 10">
    <name type="scientific">Paenibacillus plantiphilus</name>
    <dbReference type="NCBI Taxonomy" id="2905650"/>
    <lineage>
        <taxon>Bacteria</taxon>
        <taxon>Bacillati</taxon>
        <taxon>Bacillota</taxon>
        <taxon>Bacilli</taxon>
        <taxon>Bacillales</taxon>
        <taxon>Paenibacillaceae</taxon>
        <taxon>Paenibacillus</taxon>
    </lineage>
</organism>
<dbReference type="CDD" id="cd12914">
    <property type="entry name" value="PDC1_DGC_like"/>
    <property type="match status" value="1"/>
</dbReference>
<feature type="transmembrane region" description="Helical" evidence="6">
    <location>
        <begin position="297"/>
        <end position="320"/>
    </location>
</feature>
<dbReference type="InterPro" id="IPR052163">
    <property type="entry name" value="DGC-Regulatory_Protein"/>
</dbReference>
<dbReference type="CDD" id="cd01949">
    <property type="entry name" value="GGDEF"/>
    <property type="match status" value="1"/>
</dbReference>
<feature type="domain" description="HAMP" evidence="7">
    <location>
        <begin position="317"/>
        <end position="369"/>
    </location>
</feature>
<evidence type="ECO:0000256" key="3">
    <source>
        <dbReference type="ARBA" id="ARBA00022692"/>
    </source>
</evidence>
<dbReference type="NCBIfam" id="TIGR00254">
    <property type="entry name" value="GGDEF"/>
    <property type="match status" value="1"/>
</dbReference>
<dbReference type="SMART" id="SM00267">
    <property type="entry name" value="GGDEF"/>
    <property type="match status" value="1"/>
</dbReference>
<sequence>MHSMSLRTILSLVFAILIILMSILLSMTTSSRSTREVEEKIGNTLSEVSYQMAENLDHFMWSRAGEIQIISKLDALRNPNNPERVHELLEDLKLNFPSFTWVGFLNPQGTIVASTGNILVGTDISKRPVYKEALKSQFIGDVHDAVLLSKLLPNPSGEPLQFVDISTPVHNAEGEFVGVLAAHLSWEWSRQVERSIMKPISDRMEELEILIVSKQDNVVLMGPKAMIGQPLELASIREAQSGKNYWRTEKWPDGVTYLTGYAYGDGYLNYLGLGWTVVVRQPADIAFESVNQLQTSIITIGSLAAVLFAVVGWFIAGIVAKPLKRIASAADRLRNGEQVEIPYQRSYKDIEILSASLRSLVDNLTQTENELGAMKSLAHHDKLTGLPNRIALDSYLDKAIHKTGQDGTALAFLYLDLDGFKKINDTLGHLAGDQLLQQVAVRLQSCVRSGEIISRLGGDEFIAILHTSRENAVQESRLIADEIIRRLNESFLIDGQQIKIGCSIGGSVWPTDGMELIETMRLADAALYASKRAGKNCTTFASEEAAGVT</sequence>
<gene>
    <name evidence="9" type="ORF">PAECIP111893_00873</name>
</gene>